<evidence type="ECO:0000313" key="5">
    <source>
        <dbReference type="Proteomes" id="UP000320055"/>
    </source>
</evidence>
<dbReference type="GO" id="GO:0008652">
    <property type="term" value="P:amino acid biosynthetic process"/>
    <property type="evidence" value="ECO:0007669"/>
    <property type="project" value="UniProtKB-UniRule"/>
</dbReference>
<keyword evidence="2 3" id="KW-0028">Amino-acid biosynthesis</keyword>
<feature type="binding site" evidence="2">
    <location>
        <position position="92"/>
    </location>
    <ligand>
        <name>prephenate</name>
        <dbReference type="ChEBI" id="CHEBI:29934"/>
    </ligand>
</feature>
<evidence type="ECO:0000256" key="1">
    <source>
        <dbReference type="NCBIfam" id="TIGR01796"/>
    </source>
</evidence>
<comment type="catalytic activity">
    <reaction evidence="3">
        <text>chorismate = prephenate</text>
        <dbReference type="Rhea" id="RHEA:13897"/>
        <dbReference type="ChEBI" id="CHEBI:29748"/>
        <dbReference type="ChEBI" id="CHEBI:29934"/>
        <dbReference type="EC" id="5.4.99.5"/>
    </reaction>
</comment>
<keyword evidence="5" id="KW-1185">Reference proteome</keyword>
<dbReference type="InterPro" id="IPR008243">
    <property type="entry name" value="Chorismate_mutase_AroH"/>
</dbReference>
<dbReference type="PIRSF" id="PIRSF005965">
    <property type="entry name" value="Chor_mut_AroH"/>
    <property type="match status" value="1"/>
</dbReference>
<dbReference type="OrthoDB" id="9802232at2"/>
<dbReference type="GO" id="GO:0046417">
    <property type="term" value="P:chorismate metabolic process"/>
    <property type="evidence" value="ECO:0007669"/>
    <property type="project" value="TreeGrafter"/>
</dbReference>
<evidence type="ECO:0000256" key="3">
    <source>
        <dbReference type="PROSITE-ProRule" id="PRU00514"/>
    </source>
</evidence>
<organism evidence="4 5">
    <name type="scientific">Hyella patelloides LEGE 07179</name>
    <dbReference type="NCBI Taxonomy" id="945734"/>
    <lineage>
        <taxon>Bacteria</taxon>
        <taxon>Bacillati</taxon>
        <taxon>Cyanobacteriota</taxon>
        <taxon>Cyanophyceae</taxon>
        <taxon>Pleurocapsales</taxon>
        <taxon>Hyellaceae</taxon>
        <taxon>Hyella</taxon>
    </lineage>
</organism>
<dbReference type="Pfam" id="PF07736">
    <property type="entry name" value="CM_1"/>
    <property type="match status" value="1"/>
</dbReference>
<evidence type="ECO:0000313" key="4">
    <source>
        <dbReference type="EMBL" id="VEP17287.1"/>
    </source>
</evidence>
<dbReference type="Gene3D" id="3.30.1330.40">
    <property type="entry name" value="RutC-like"/>
    <property type="match status" value="1"/>
</dbReference>
<evidence type="ECO:0000256" key="2">
    <source>
        <dbReference type="PIRSR" id="PIRSR005965-1"/>
    </source>
</evidence>
<dbReference type="EC" id="5.4.99.5" evidence="1 3"/>
<dbReference type="GO" id="GO:0004106">
    <property type="term" value="F:chorismate mutase activity"/>
    <property type="evidence" value="ECO:0007669"/>
    <property type="project" value="UniProtKB-UniRule"/>
</dbReference>
<keyword evidence="3 4" id="KW-0413">Isomerase</keyword>
<gene>
    <name evidence="4" type="primary">aroH</name>
    <name evidence="4" type="ORF">H1P_580034</name>
</gene>
<dbReference type="InterPro" id="IPR035959">
    <property type="entry name" value="RutC-like_sf"/>
</dbReference>
<dbReference type="UniPathway" id="UPA00120">
    <property type="reaction ID" value="UER00203"/>
</dbReference>
<accession>A0A563W0Y3</accession>
<dbReference type="PANTHER" id="PTHR21164:SF0">
    <property type="entry name" value="CHORISMATE MUTASE AROH"/>
    <property type="match status" value="1"/>
</dbReference>
<dbReference type="PROSITE" id="PS51167">
    <property type="entry name" value="CHORISMATE_MUT_1"/>
    <property type="match status" value="1"/>
</dbReference>
<dbReference type="AlphaFoldDB" id="A0A563W0Y3"/>
<dbReference type="GO" id="GO:0009073">
    <property type="term" value="P:aromatic amino acid family biosynthetic process"/>
    <property type="evidence" value="ECO:0007669"/>
    <property type="project" value="UniProtKB-UniRule"/>
</dbReference>
<proteinExistence type="predicted"/>
<name>A0A563W0Y3_9CYAN</name>
<keyword evidence="2 3" id="KW-0057">Aromatic amino acid biosynthesis</keyword>
<protein>
    <recommendedName>
        <fullName evidence="1 3">chorismate mutase</fullName>
        <ecNumber evidence="1 3">5.4.99.5</ecNumber>
    </recommendedName>
</protein>
<dbReference type="NCBIfam" id="TIGR01796">
    <property type="entry name" value="CM_mono_aroH"/>
    <property type="match status" value="1"/>
</dbReference>
<dbReference type="EMBL" id="CAACVJ010000534">
    <property type="protein sequence ID" value="VEP17287.1"/>
    <property type="molecule type" value="Genomic_DNA"/>
</dbReference>
<dbReference type="RefSeq" id="WP_144866987.1">
    <property type="nucleotide sequence ID" value="NZ_LR213817.1"/>
</dbReference>
<dbReference type="CDD" id="cd02185">
    <property type="entry name" value="AroH"/>
    <property type="match status" value="1"/>
</dbReference>
<sequence length="146" mass="16071">MEWKVRGIRGAITVNENSKKAIAEAVTELLDDIEAHNSFNSEDISYVFFTTTPDLDAVFPAAIARSRPGWDRVPLLDLQQMAVPGSLTFCIRVLIQVNTTAPQSAIVHSYLRKAQYLRPDLSTVISNQRCDPASTTGASSSTPYNQ</sequence>
<reference evidence="4 5" key="1">
    <citation type="submission" date="2019-01" db="EMBL/GenBank/DDBJ databases">
        <authorList>
            <person name="Brito A."/>
        </authorList>
    </citation>
    <scope>NUCLEOTIDE SEQUENCE [LARGE SCALE GENOMIC DNA]</scope>
    <source>
        <strain evidence="4">1</strain>
    </source>
</reference>
<dbReference type="PANTHER" id="PTHR21164">
    <property type="entry name" value="CHORISMATE MUTASE"/>
    <property type="match status" value="1"/>
</dbReference>
<feature type="binding site" evidence="2">
    <location>
        <position position="9"/>
    </location>
    <ligand>
        <name>prephenate</name>
        <dbReference type="ChEBI" id="CHEBI:29934"/>
    </ligand>
</feature>
<dbReference type="SUPFAM" id="SSF55298">
    <property type="entry name" value="YjgF-like"/>
    <property type="match status" value="1"/>
</dbReference>
<feature type="binding site" evidence="2">
    <location>
        <position position="110"/>
    </location>
    <ligand>
        <name>prephenate</name>
        <dbReference type="ChEBI" id="CHEBI:29934"/>
    </ligand>
</feature>
<dbReference type="Proteomes" id="UP000320055">
    <property type="component" value="Unassembled WGS sequence"/>
</dbReference>